<gene>
    <name evidence="1" type="ORF">FWILDA_LOCUS19321</name>
</gene>
<reference evidence="1" key="1">
    <citation type="submission" date="2022-08" db="EMBL/GenBank/DDBJ databases">
        <authorList>
            <person name="Kallberg Y."/>
            <person name="Tangrot J."/>
            <person name="Rosling A."/>
        </authorList>
    </citation>
    <scope>NUCLEOTIDE SEQUENCE</scope>
    <source>
        <strain evidence="1">Wild A</strain>
    </source>
</reference>
<sequence length="160" mass="17445">KMCHLNPTLSIAKLSENFLLALIDGKIIVYEVPLSPHGAIAGKIAVLIHSWNNQLVGASVEDRIVGRIETIPSLHGLSTGCFSSRTTIQIYIAIKLFFKRQDGAKIFLQILLIFHFSTTACNAPGIPNYQLHIPAGELFNGSLSGVPAGTITWIYGNYKI</sequence>
<dbReference type="OrthoDB" id="2409800at2759"/>
<keyword evidence="2" id="KW-1185">Reference proteome</keyword>
<evidence type="ECO:0000313" key="1">
    <source>
        <dbReference type="EMBL" id="CAI2199936.1"/>
    </source>
</evidence>
<protein>
    <submittedName>
        <fullName evidence="1">18968_t:CDS:1</fullName>
    </submittedName>
</protein>
<dbReference type="Proteomes" id="UP001153678">
    <property type="component" value="Unassembled WGS sequence"/>
</dbReference>
<dbReference type="EMBL" id="CAMKVN010022778">
    <property type="protein sequence ID" value="CAI2199936.1"/>
    <property type="molecule type" value="Genomic_DNA"/>
</dbReference>
<feature type="non-terminal residue" evidence="1">
    <location>
        <position position="160"/>
    </location>
</feature>
<dbReference type="AlphaFoldDB" id="A0A9W4TBX0"/>
<accession>A0A9W4TBX0</accession>
<evidence type="ECO:0000313" key="2">
    <source>
        <dbReference type="Proteomes" id="UP001153678"/>
    </source>
</evidence>
<name>A0A9W4TBX0_9GLOM</name>
<comment type="caution">
    <text evidence="1">The sequence shown here is derived from an EMBL/GenBank/DDBJ whole genome shotgun (WGS) entry which is preliminary data.</text>
</comment>
<proteinExistence type="predicted"/>
<organism evidence="1 2">
    <name type="scientific">Funneliformis geosporum</name>
    <dbReference type="NCBI Taxonomy" id="1117311"/>
    <lineage>
        <taxon>Eukaryota</taxon>
        <taxon>Fungi</taxon>
        <taxon>Fungi incertae sedis</taxon>
        <taxon>Mucoromycota</taxon>
        <taxon>Glomeromycotina</taxon>
        <taxon>Glomeromycetes</taxon>
        <taxon>Glomerales</taxon>
        <taxon>Glomeraceae</taxon>
        <taxon>Funneliformis</taxon>
    </lineage>
</organism>